<sequence>MARTPKPSGRRSPQGPSHETDLGRRTDTRDSLDRLLVVCGAETTESDYLKGFKAAFKRRTLSVRVTERPGSPSQVVRYAADRWGGSGGEFDQVWCVVDVDAFEDLDRAQLLARRERIELAVSNPCFELWLLLHHTDHRSWVADYRTLKPLLQKHAEVRTDKSVDFPRYYGGDRWEHAVARARELAPEHTEHETNPSTRMWRLALTISGRCGSPSTEG</sequence>
<proteinExistence type="predicted"/>
<dbReference type="Proteomes" id="UP000516444">
    <property type="component" value="Chromosome"/>
</dbReference>
<organism evidence="2 3">
    <name type="scientific">Streptomyces aurantiacus</name>
    <dbReference type="NCBI Taxonomy" id="47760"/>
    <lineage>
        <taxon>Bacteria</taxon>
        <taxon>Bacillati</taxon>
        <taxon>Actinomycetota</taxon>
        <taxon>Actinomycetes</taxon>
        <taxon>Kitasatosporales</taxon>
        <taxon>Streptomycetaceae</taxon>
        <taxon>Streptomyces</taxon>
        <taxon>Streptomyces aurantiacus group</taxon>
    </lineage>
</organism>
<evidence type="ECO:0008006" key="4">
    <source>
        <dbReference type="Google" id="ProtNLM"/>
    </source>
</evidence>
<dbReference type="KEGG" id="sgm:GCM10017557_19400"/>
<dbReference type="RefSeq" id="WP_190849974.1">
    <property type="nucleotide sequence ID" value="NZ_AP023440.1"/>
</dbReference>
<evidence type="ECO:0000313" key="2">
    <source>
        <dbReference type="EMBL" id="BCL27081.1"/>
    </source>
</evidence>
<protein>
    <recommendedName>
        <fullName evidence="4">RloB domain-containing protein</fullName>
    </recommendedName>
</protein>
<dbReference type="InterPro" id="IPR025591">
    <property type="entry name" value="RloB"/>
</dbReference>
<keyword evidence="3" id="KW-1185">Reference proteome</keyword>
<gene>
    <name evidence="2" type="ORF">GCM10017557_19400</name>
</gene>
<dbReference type="AlphaFoldDB" id="A0A7G1NXD6"/>
<evidence type="ECO:0000313" key="3">
    <source>
        <dbReference type="Proteomes" id="UP000516444"/>
    </source>
</evidence>
<accession>A0A7G1NXD6</accession>
<dbReference type="EMBL" id="AP023440">
    <property type="protein sequence ID" value="BCL27081.1"/>
    <property type="molecule type" value="Genomic_DNA"/>
</dbReference>
<reference evidence="2 3" key="1">
    <citation type="journal article" date="2014" name="Int. J. Syst. Evol. Microbiol.">
        <title>Complete genome sequence of Corynebacterium casei LMG S-19264T (=DSM 44701T), isolated from a smear-ripened cheese.</title>
        <authorList>
            <consortium name="US DOE Joint Genome Institute (JGI-PGF)"/>
            <person name="Walter F."/>
            <person name="Albersmeier A."/>
            <person name="Kalinowski J."/>
            <person name="Ruckert C."/>
        </authorList>
    </citation>
    <scope>NUCLEOTIDE SEQUENCE [LARGE SCALE GENOMIC DNA]</scope>
    <source>
        <strain evidence="2 3">JCM 4677</strain>
    </source>
</reference>
<dbReference type="Pfam" id="PF13707">
    <property type="entry name" value="RloB"/>
    <property type="match status" value="1"/>
</dbReference>
<feature type="compositionally biased region" description="Basic and acidic residues" evidence="1">
    <location>
        <begin position="18"/>
        <end position="27"/>
    </location>
</feature>
<evidence type="ECO:0000256" key="1">
    <source>
        <dbReference type="SAM" id="MobiDB-lite"/>
    </source>
</evidence>
<name>A0A7G1NXD6_9ACTN</name>
<feature type="region of interest" description="Disordered" evidence="1">
    <location>
        <begin position="1"/>
        <end position="27"/>
    </location>
</feature>